<reference evidence="3 4" key="2">
    <citation type="submission" date="2019-01" db="EMBL/GenBank/DDBJ databases">
        <title>The decoding of complex shrimp genome reveals the adaptation for benthos swimmer, frequently molting mechanism and breeding impact on genome.</title>
        <authorList>
            <person name="Sun Y."/>
            <person name="Gao Y."/>
            <person name="Yu Y."/>
        </authorList>
    </citation>
    <scope>NUCLEOTIDE SEQUENCE [LARGE SCALE GENOMIC DNA]</scope>
    <source>
        <tissue evidence="3">Muscle</tissue>
    </source>
</reference>
<organism evidence="3 4">
    <name type="scientific">Penaeus vannamei</name>
    <name type="common">Whiteleg shrimp</name>
    <name type="synonym">Litopenaeus vannamei</name>
    <dbReference type="NCBI Taxonomy" id="6689"/>
    <lineage>
        <taxon>Eukaryota</taxon>
        <taxon>Metazoa</taxon>
        <taxon>Ecdysozoa</taxon>
        <taxon>Arthropoda</taxon>
        <taxon>Crustacea</taxon>
        <taxon>Multicrustacea</taxon>
        <taxon>Malacostraca</taxon>
        <taxon>Eumalacostraca</taxon>
        <taxon>Eucarida</taxon>
        <taxon>Decapoda</taxon>
        <taxon>Dendrobranchiata</taxon>
        <taxon>Penaeoidea</taxon>
        <taxon>Penaeidae</taxon>
        <taxon>Penaeus</taxon>
    </lineage>
</organism>
<dbReference type="EMBL" id="QCYY01003380">
    <property type="protein sequence ID" value="ROT63783.1"/>
    <property type="molecule type" value="Genomic_DNA"/>
</dbReference>
<dbReference type="Pfam" id="PF00059">
    <property type="entry name" value="Lectin_C"/>
    <property type="match status" value="1"/>
</dbReference>
<dbReference type="PANTHER" id="PTHR45710">
    <property type="entry name" value="C-TYPE LECTIN DOMAIN-CONTAINING PROTEIN 180"/>
    <property type="match status" value="1"/>
</dbReference>
<proteinExistence type="predicted"/>
<comment type="caution">
    <text evidence="3">The sequence shown here is derived from an EMBL/GenBank/DDBJ whole genome shotgun (WGS) entry which is preliminary data.</text>
</comment>
<reference evidence="3 4" key="1">
    <citation type="submission" date="2018-04" db="EMBL/GenBank/DDBJ databases">
        <authorList>
            <person name="Zhang X."/>
            <person name="Yuan J."/>
            <person name="Li F."/>
            <person name="Xiang J."/>
        </authorList>
    </citation>
    <scope>NUCLEOTIDE SEQUENCE [LARGE SCALE GENOMIC DNA]</scope>
    <source>
        <tissue evidence="3">Muscle</tissue>
    </source>
</reference>
<dbReference type="InterPro" id="IPR001304">
    <property type="entry name" value="C-type_lectin-like"/>
</dbReference>
<dbReference type="PROSITE" id="PS50041">
    <property type="entry name" value="C_TYPE_LECTIN_2"/>
    <property type="match status" value="1"/>
</dbReference>
<dbReference type="InterPro" id="IPR050828">
    <property type="entry name" value="C-type_lectin/matrix_domain"/>
</dbReference>
<feature type="signal peptide" evidence="1">
    <location>
        <begin position="1"/>
        <end position="17"/>
    </location>
</feature>
<dbReference type="InterPro" id="IPR016186">
    <property type="entry name" value="C-type_lectin-like/link_sf"/>
</dbReference>
<dbReference type="AlphaFoldDB" id="A0A423SI02"/>
<evidence type="ECO:0000313" key="3">
    <source>
        <dbReference type="EMBL" id="ROT63783.1"/>
    </source>
</evidence>
<dbReference type="InterPro" id="IPR016187">
    <property type="entry name" value="CTDL_fold"/>
</dbReference>
<accession>A0A423SI02</accession>
<sequence>MLRLSLLLATTLTLVLCRSLPSSRDEDLVCPDGWTLLESSCFLVTESSGNWFEGQDFCNSLEASLATVSSASLQKALSGMLNGDTWIGLTDLKGDHSYSWADGTPFDFSR</sequence>
<keyword evidence="1" id="KW-0732">Signal</keyword>
<feature type="domain" description="C-type lectin" evidence="2">
    <location>
        <begin position="37"/>
        <end position="110"/>
    </location>
</feature>
<protein>
    <submittedName>
        <fullName evidence="3">Putative antigen-like protein</fullName>
    </submittedName>
</protein>
<dbReference type="SUPFAM" id="SSF56436">
    <property type="entry name" value="C-type lectin-like"/>
    <property type="match status" value="1"/>
</dbReference>
<evidence type="ECO:0000313" key="4">
    <source>
        <dbReference type="Proteomes" id="UP000283509"/>
    </source>
</evidence>
<dbReference type="Proteomes" id="UP000283509">
    <property type="component" value="Unassembled WGS sequence"/>
</dbReference>
<evidence type="ECO:0000256" key="1">
    <source>
        <dbReference type="SAM" id="SignalP"/>
    </source>
</evidence>
<gene>
    <name evidence="3" type="ORF">C7M84_018317</name>
</gene>
<dbReference type="PANTHER" id="PTHR45710:SF26">
    <property type="entry name" value="RH26557P"/>
    <property type="match status" value="1"/>
</dbReference>
<name>A0A423SI02_PENVA</name>
<evidence type="ECO:0000259" key="2">
    <source>
        <dbReference type="PROSITE" id="PS50041"/>
    </source>
</evidence>
<keyword evidence="4" id="KW-1185">Reference proteome</keyword>
<feature type="chain" id="PRO_5019075873" evidence="1">
    <location>
        <begin position="18"/>
        <end position="110"/>
    </location>
</feature>
<dbReference type="OrthoDB" id="6346021at2759"/>
<dbReference type="Gene3D" id="3.10.100.10">
    <property type="entry name" value="Mannose-Binding Protein A, subunit A"/>
    <property type="match status" value="1"/>
</dbReference>